<gene>
    <name evidence="5" type="ORF">SAMN03080606_01375</name>
</gene>
<keyword evidence="2" id="KW-0560">Oxidoreductase</keyword>
<dbReference type="Gene3D" id="3.40.50.720">
    <property type="entry name" value="NAD(P)-binding Rossmann-like Domain"/>
    <property type="match status" value="1"/>
</dbReference>
<dbReference type="InterPro" id="IPR000683">
    <property type="entry name" value="Gfo/Idh/MocA-like_OxRdtase_N"/>
</dbReference>
<dbReference type="Pfam" id="PF01408">
    <property type="entry name" value="GFO_IDH_MocA"/>
    <property type="match status" value="1"/>
</dbReference>
<evidence type="ECO:0000256" key="2">
    <source>
        <dbReference type="ARBA" id="ARBA00023002"/>
    </source>
</evidence>
<organism evidence="5 6">
    <name type="scientific">Alkaliphilus peptidifermentans DSM 18978</name>
    <dbReference type="NCBI Taxonomy" id="1120976"/>
    <lineage>
        <taxon>Bacteria</taxon>
        <taxon>Bacillati</taxon>
        <taxon>Bacillota</taxon>
        <taxon>Clostridia</taxon>
        <taxon>Peptostreptococcales</taxon>
        <taxon>Natronincolaceae</taxon>
        <taxon>Alkaliphilus</taxon>
    </lineage>
</organism>
<dbReference type="SUPFAM" id="SSF51735">
    <property type="entry name" value="NAD(P)-binding Rossmann-fold domains"/>
    <property type="match status" value="1"/>
</dbReference>
<feature type="domain" description="Gfo/Idh/MocA-like oxidoreductase N-terminal" evidence="3">
    <location>
        <begin position="5"/>
        <end position="124"/>
    </location>
</feature>
<dbReference type="PANTHER" id="PTHR43708:SF5">
    <property type="entry name" value="CONSERVED EXPRESSED OXIDOREDUCTASE (EUROFUNG)-RELATED"/>
    <property type="match status" value="1"/>
</dbReference>
<dbReference type="InterPro" id="IPR051317">
    <property type="entry name" value="Gfo/Idh/MocA_oxidoreduct"/>
</dbReference>
<dbReference type="PANTHER" id="PTHR43708">
    <property type="entry name" value="CONSERVED EXPRESSED OXIDOREDUCTASE (EUROFUNG)"/>
    <property type="match status" value="1"/>
</dbReference>
<dbReference type="InterPro" id="IPR036291">
    <property type="entry name" value="NAD(P)-bd_dom_sf"/>
</dbReference>
<accession>A0A1G5FEC9</accession>
<evidence type="ECO:0000259" key="4">
    <source>
        <dbReference type="Pfam" id="PF02894"/>
    </source>
</evidence>
<evidence type="ECO:0000313" key="5">
    <source>
        <dbReference type="EMBL" id="SCY36998.1"/>
    </source>
</evidence>
<dbReference type="Gene3D" id="3.30.360.10">
    <property type="entry name" value="Dihydrodipicolinate Reductase, domain 2"/>
    <property type="match status" value="1"/>
</dbReference>
<dbReference type="Pfam" id="PF02894">
    <property type="entry name" value="GFO_IDH_MocA_C"/>
    <property type="match status" value="1"/>
</dbReference>
<dbReference type="NCBIfam" id="NF008607">
    <property type="entry name" value="PRK11579.1"/>
    <property type="match status" value="1"/>
</dbReference>
<dbReference type="EMBL" id="FMUS01000007">
    <property type="protein sequence ID" value="SCY36998.1"/>
    <property type="molecule type" value="Genomic_DNA"/>
</dbReference>
<name>A0A1G5FEC9_9FIRM</name>
<dbReference type="AlphaFoldDB" id="A0A1G5FEC9"/>
<dbReference type="InterPro" id="IPR004104">
    <property type="entry name" value="Gfo/Idh/MocA-like_OxRdtase_C"/>
</dbReference>
<keyword evidence="6" id="KW-1185">Reference proteome</keyword>
<evidence type="ECO:0000259" key="3">
    <source>
        <dbReference type="Pfam" id="PF01408"/>
    </source>
</evidence>
<protein>
    <submittedName>
        <fullName evidence="5">Predicted dehydrogenase</fullName>
    </submittedName>
</protein>
<feature type="domain" description="Gfo/Idh/MocA-like oxidoreductase C-terminal" evidence="4">
    <location>
        <begin position="137"/>
        <end position="349"/>
    </location>
</feature>
<comment type="similarity">
    <text evidence="1">Belongs to the Gfo/Idh/MocA family.</text>
</comment>
<evidence type="ECO:0000256" key="1">
    <source>
        <dbReference type="ARBA" id="ARBA00010928"/>
    </source>
</evidence>
<dbReference type="OrthoDB" id="9783105at2"/>
<dbReference type="STRING" id="1120976.SAMN03080606_01375"/>
<dbReference type="GO" id="GO:0016491">
    <property type="term" value="F:oxidoreductase activity"/>
    <property type="evidence" value="ECO:0007669"/>
    <property type="project" value="UniProtKB-KW"/>
</dbReference>
<dbReference type="Proteomes" id="UP000198636">
    <property type="component" value="Unassembled WGS sequence"/>
</dbReference>
<reference evidence="5 6" key="1">
    <citation type="submission" date="2016-10" db="EMBL/GenBank/DDBJ databases">
        <authorList>
            <person name="de Groot N.N."/>
        </authorList>
    </citation>
    <scope>NUCLEOTIDE SEQUENCE [LARGE SCALE GENOMIC DNA]</scope>
    <source>
        <strain evidence="5 6">DSM 18978</strain>
    </source>
</reference>
<proteinExistence type="inferred from homology"/>
<dbReference type="RefSeq" id="WP_091541525.1">
    <property type="nucleotide sequence ID" value="NZ_FMUS01000007.1"/>
</dbReference>
<sequence length="353" mass="39650">MSIKIKVGIIGFGMAGRVFHAPIIDSIEGLSISKIATKNPDVKNYIQNTYPDVEVVQEADDILQDAAIDLVVVATPNTTHVELARKSLLAGKHTVVEKPFTITSSEADQLIEMANKVGKLLTVHQNRRWDSDFLTVKNIIKGEILGNLVEYEAHFDRFRNIIKDGWREEATPGAGILYDLGSHLIDQALYLFGLPAEITADIRTQRREARVDDSFEITLSYDRLKVKLKAGMLVREALPKFILLGDKGSFIKYGLDVQETALKQGLSPINSENWGEEPEDIWGTINTEIKGMSVRGRIQSEKGDYRYFYKNVYDAILGEDKLIVTANEARNTIRIIELALESSRLKRTLPFSE</sequence>
<evidence type="ECO:0000313" key="6">
    <source>
        <dbReference type="Proteomes" id="UP000198636"/>
    </source>
</evidence>
<dbReference type="GO" id="GO:0000166">
    <property type="term" value="F:nucleotide binding"/>
    <property type="evidence" value="ECO:0007669"/>
    <property type="project" value="InterPro"/>
</dbReference>